<gene>
    <name evidence="2" type="ORF">QTG54_000169</name>
</gene>
<name>A0AAD9DJP8_9STRA</name>
<feature type="region of interest" description="Disordered" evidence="1">
    <location>
        <begin position="304"/>
        <end position="335"/>
    </location>
</feature>
<organism evidence="2 3">
    <name type="scientific">Skeletonema marinoi</name>
    <dbReference type="NCBI Taxonomy" id="267567"/>
    <lineage>
        <taxon>Eukaryota</taxon>
        <taxon>Sar</taxon>
        <taxon>Stramenopiles</taxon>
        <taxon>Ochrophyta</taxon>
        <taxon>Bacillariophyta</taxon>
        <taxon>Coscinodiscophyceae</taxon>
        <taxon>Thalassiosirophycidae</taxon>
        <taxon>Thalassiosirales</taxon>
        <taxon>Skeletonemataceae</taxon>
        <taxon>Skeletonema</taxon>
        <taxon>Skeletonema marinoi-dohrnii complex</taxon>
    </lineage>
</organism>
<dbReference type="EMBL" id="JATAAI010000001">
    <property type="protein sequence ID" value="KAK1748230.1"/>
    <property type="molecule type" value="Genomic_DNA"/>
</dbReference>
<proteinExistence type="predicted"/>
<sequence length="441" mass="47879">MFDPSASATSRLAEIHSRIVKNGADHSLPPRSETYHLRQEPKLLDVTITILSLTGFRAKENKNRISISADGNRDMTNAACKMVASFENGAKAETSHGTPMTHIPSLSFQLPSPFSHSSTFSDIVSWPEQAAACFWPEQANEFANMSSYQFQRKFVPEGGTGRLQPQVCPIQISVSRNGNMYKLGVASVLVNGEEGGESSTIIPITIDERVFSGAKQQLDELKMPMVTLKGDTMKCSLERNSSIRVLVKVSDPKSTDFTKPVSHFIEDPALSAVSNESDEGQGKVEEEKEAVQYDMDAFSGATLSRAHSNESSIRSAPTDSSSDFSSALDSHPYSTDDEYDDWSIYSASSSGLAKLKDQLRNGGWLRSPASLDDSASASLDDTTISSSSSITTASVMSEMVSSIRNSFPDSKSKAKSWVNRFACGVQLCGCKDKEGDLLQLI</sequence>
<evidence type="ECO:0000313" key="3">
    <source>
        <dbReference type="Proteomes" id="UP001224775"/>
    </source>
</evidence>
<accession>A0AAD9DJP8</accession>
<protein>
    <submittedName>
        <fullName evidence="2">Uncharacterized protein</fullName>
    </submittedName>
</protein>
<evidence type="ECO:0000256" key="1">
    <source>
        <dbReference type="SAM" id="MobiDB-lite"/>
    </source>
</evidence>
<feature type="compositionally biased region" description="Low complexity" evidence="1">
    <location>
        <begin position="319"/>
        <end position="330"/>
    </location>
</feature>
<reference evidence="2" key="1">
    <citation type="submission" date="2023-06" db="EMBL/GenBank/DDBJ databases">
        <title>Survivors Of The Sea: Transcriptome response of Skeletonema marinoi to long-term dormancy.</title>
        <authorList>
            <person name="Pinder M.I.M."/>
            <person name="Kourtchenko O."/>
            <person name="Robertson E.K."/>
            <person name="Larsson T."/>
            <person name="Maumus F."/>
            <person name="Osuna-Cruz C.M."/>
            <person name="Vancaester E."/>
            <person name="Stenow R."/>
            <person name="Vandepoele K."/>
            <person name="Ploug H."/>
            <person name="Bruchert V."/>
            <person name="Godhe A."/>
            <person name="Topel M."/>
        </authorList>
    </citation>
    <scope>NUCLEOTIDE SEQUENCE</scope>
    <source>
        <strain evidence="2">R05AC</strain>
    </source>
</reference>
<evidence type="ECO:0000313" key="2">
    <source>
        <dbReference type="EMBL" id="KAK1748230.1"/>
    </source>
</evidence>
<keyword evidence="3" id="KW-1185">Reference proteome</keyword>
<comment type="caution">
    <text evidence="2">The sequence shown here is derived from an EMBL/GenBank/DDBJ whole genome shotgun (WGS) entry which is preliminary data.</text>
</comment>
<dbReference type="AlphaFoldDB" id="A0AAD9DJP8"/>
<feature type="compositionally biased region" description="Polar residues" evidence="1">
    <location>
        <begin position="304"/>
        <end position="318"/>
    </location>
</feature>
<dbReference type="Proteomes" id="UP001224775">
    <property type="component" value="Unassembled WGS sequence"/>
</dbReference>